<reference evidence="1" key="1">
    <citation type="submission" date="2014-09" db="EMBL/GenBank/DDBJ databases">
        <authorList>
            <person name="Magalhaes I.L.F."/>
            <person name="Oliveira U."/>
            <person name="Santos F.R."/>
            <person name="Vidigal T.H.D.A."/>
            <person name="Brescovit A.D."/>
            <person name="Santos A.J."/>
        </authorList>
    </citation>
    <scope>NUCLEOTIDE SEQUENCE</scope>
    <source>
        <tissue evidence="1">Shoot tissue taken approximately 20 cm above the soil surface</tissue>
    </source>
</reference>
<protein>
    <submittedName>
        <fullName evidence="1">Uncharacterized protein</fullName>
    </submittedName>
</protein>
<reference evidence="1" key="2">
    <citation type="journal article" date="2015" name="Data Brief">
        <title>Shoot transcriptome of the giant reed, Arundo donax.</title>
        <authorList>
            <person name="Barrero R.A."/>
            <person name="Guerrero F.D."/>
            <person name="Moolhuijzen P."/>
            <person name="Goolsby J.A."/>
            <person name="Tidwell J."/>
            <person name="Bellgard S.E."/>
            <person name="Bellgard M.I."/>
        </authorList>
    </citation>
    <scope>NUCLEOTIDE SEQUENCE</scope>
    <source>
        <tissue evidence="1">Shoot tissue taken approximately 20 cm above the soil surface</tissue>
    </source>
</reference>
<evidence type="ECO:0000313" key="1">
    <source>
        <dbReference type="EMBL" id="JAD31759.1"/>
    </source>
</evidence>
<accession>A0A0A8YX87</accession>
<dbReference type="AlphaFoldDB" id="A0A0A8YX87"/>
<organism evidence="1">
    <name type="scientific">Arundo donax</name>
    <name type="common">Giant reed</name>
    <name type="synonym">Donax arundinaceus</name>
    <dbReference type="NCBI Taxonomy" id="35708"/>
    <lineage>
        <taxon>Eukaryota</taxon>
        <taxon>Viridiplantae</taxon>
        <taxon>Streptophyta</taxon>
        <taxon>Embryophyta</taxon>
        <taxon>Tracheophyta</taxon>
        <taxon>Spermatophyta</taxon>
        <taxon>Magnoliopsida</taxon>
        <taxon>Liliopsida</taxon>
        <taxon>Poales</taxon>
        <taxon>Poaceae</taxon>
        <taxon>PACMAD clade</taxon>
        <taxon>Arundinoideae</taxon>
        <taxon>Arundineae</taxon>
        <taxon>Arundo</taxon>
    </lineage>
</organism>
<dbReference type="EMBL" id="GBRH01266136">
    <property type="protein sequence ID" value="JAD31759.1"/>
    <property type="molecule type" value="Transcribed_RNA"/>
</dbReference>
<sequence length="16" mass="1933">MLECRRSLVVIIYQPL</sequence>
<name>A0A0A8YX87_ARUDO</name>
<proteinExistence type="predicted"/>